<evidence type="ECO:0000256" key="3">
    <source>
        <dbReference type="ARBA" id="ARBA00022475"/>
    </source>
</evidence>
<name>A0A939DCQ9_9GAMM</name>
<dbReference type="Pfam" id="PF07681">
    <property type="entry name" value="DoxX"/>
    <property type="match status" value="1"/>
</dbReference>
<comment type="caution">
    <text evidence="8">The sequence shown here is derived from an EMBL/GenBank/DDBJ whole genome shotgun (WGS) entry which is preliminary data.</text>
</comment>
<gene>
    <name evidence="8" type="ORF">JYP50_03485</name>
</gene>
<feature type="transmembrane region" description="Helical" evidence="7">
    <location>
        <begin position="85"/>
        <end position="103"/>
    </location>
</feature>
<evidence type="ECO:0000256" key="2">
    <source>
        <dbReference type="ARBA" id="ARBA00006679"/>
    </source>
</evidence>
<dbReference type="Proteomes" id="UP000664303">
    <property type="component" value="Unassembled WGS sequence"/>
</dbReference>
<evidence type="ECO:0000256" key="4">
    <source>
        <dbReference type="ARBA" id="ARBA00022692"/>
    </source>
</evidence>
<keyword evidence="6 7" id="KW-0472">Membrane</keyword>
<evidence type="ECO:0000313" key="9">
    <source>
        <dbReference type="Proteomes" id="UP000664303"/>
    </source>
</evidence>
<keyword evidence="5 7" id="KW-1133">Transmembrane helix</keyword>
<evidence type="ECO:0000256" key="5">
    <source>
        <dbReference type="ARBA" id="ARBA00022989"/>
    </source>
</evidence>
<reference evidence="8" key="1">
    <citation type="submission" date="2021-02" db="EMBL/GenBank/DDBJ databases">
        <title>PHA producing bacteria isolated from coastal sediment in Guangdong, Shenzhen.</title>
        <authorList>
            <person name="Zheng W."/>
            <person name="Yu S."/>
            <person name="Huang Y."/>
        </authorList>
    </citation>
    <scope>NUCLEOTIDE SEQUENCE</scope>
    <source>
        <strain evidence="8">TN14-10</strain>
    </source>
</reference>
<comment type="similarity">
    <text evidence="2">Belongs to the DoxX family.</text>
</comment>
<organism evidence="8 9">
    <name type="scientific">Parahaliea mediterranea</name>
    <dbReference type="NCBI Taxonomy" id="651086"/>
    <lineage>
        <taxon>Bacteria</taxon>
        <taxon>Pseudomonadati</taxon>
        <taxon>Pseudomonadota</taxon>
        <taxon>Gammaproteobacteria</taxon>
        <taxon>Cellvibrionales</taxon>
        <taxon>Halieaceae</taxon>
        <taxon>Parahaliea</taxon>
    </lineage>
</organism>
<dbReference type="RefSeq" id="WP_206559078.1">
    <property type="nucleotide sequence ID" value="NZ_JAFKCZ010000002.1"/>
</dbReference>
<keyword evidence="9" id="KW-1185">Reference proteome</keyword>
<evidence type="ECO:0000256" key="7">
    <source>
        <dbReference type="SAM" id="Phobius"/>
    </source>
</evidence>
<dbReference type="AlphaFoldDB" id="A0A939DCQ9"/>
<dbReference type="PANTHER" id="PTHR33452:SF1">
    <property type="entry name" value="INNER MEMBRANE PROTEIN YPHA-RELATED"/>
    <property type="match status" value="1"/>
</dbReference>
<dbReference type="EMBL" id="JAFKCZ010000002">
    <property type="protein sequence ID" value="MBN7795639.1"/>
    <property type="molecule type" value="Genomic_DNA"/>
</dbReference>
<comment type="subcellular location">
    <subcellularLocation>
        <location evidence="1">Cell membrane</location>
        <topology evidence="1">Multi-pass membrane protein</topology>
    </subcellularLocation>
</comment>
<accession>A0A939DCQ9</accession>
<evidence type="ECO:0000256" key="6">
    <source>
        <dbReference type="ARBA" id="ARBA00023136"/>
    </source>
</evidence>
<evidence type="ECO:0000313" key="8">
    <source>
        <dbReference type="EMBL" id="MBN7795639.1"/>
    </source>
</evidence>
<feature type="transmembrane region" description="Helical" evidence="7">
    <location>
        <begin position="109"/>
        <end position="129"/>
    </location>
</feature>
<proteinExistence type="inferred from homology"/>
<dbReference type="InterPro" id="IPR032808">
    <property type="entry name" value="DoxX"/>
</dbReference>
<protein>
    <submittedName>
        <fullName evidence="8">DoxX family protein</fullName>
    </submittedName>
</protein>
<dbReference type="InterPro" id="IPR051907">
    <property type="entry name" value="DoxX-like_oxidoreductase"/>
</dbReference>
<sequence length="151" mass="15833">MTNTDHNTNRADWLLPYLPAGAIDFAGRSMLALLFILAGYGKIGGYEGNLAYMASVGLPGFLLPPTIVLELVGGLALVAGFQTRLVALGLALFSLASALLFHAQLGDQIQFIMFFKNVAMAGGLLLVAGKPLGSWTLDRKLGARGAPAQGE</sequence>
<evidence type="ECO:0000256" key="1">
    <source>
        <dbReference type="ARBA" id="ARBA00004651"/>
    </source>
</evidence>
<dbReference type="PANTHER" id="PTHR33452">
    <property type="entry name" value="OXIDOREDUCTASE CATD-RELATED"/>
    <property type="match status" value="1"/>
</dbReference>
<feature type="transmembrane region" description="Helical" evidence="7">
    <location>
        <begin position="52"/>
        <end position="78"/>
    </location>
</feature>
<keyword evidence="3" id="KW-1003">Cell membrane</keyword>
<feature type="transmembrane region" description="Helical" evidence="7">
    <location>
        <begin position="21"/>
        <end position="40"/>
    </location>
</feature>
<keyword evidence="4 7" id="KW-0812">Transmembrane</keyword>
<dbReference type="GO" id="GO:0005886">
    <property type="term" value="C:plasma membrane"/>
    <property type="evidence" value="ECO:0007669"/>
    <property type="project" value="UniProtKB-SubCell"/>
</dbReference>